<dbReference type="AlphaFoldDB" id="A0A6A4QKN4"/>
<organism evidence="1 2">
    <name type="scientific">Lupinus albus</name>
    <name type="common">White lupine</name>
    <name type="synonym">Lupinus termis</name>
    <dbReference type="NCBI Taxonomy" id="3870"/>
    <lineage>
        <taxon>Eukaryota</taxon>
        <taxon>Viridiplantae</taxon>
        <taxon>Streptophyta</taxon>
        <taxon>Embryophyta</taxon>
        <taxon>Tracheophyta</taxon>
        <taxon>Spermatophyta</taxon>
        <taxon>Magnoliopsida</taxon>
        <taxon>eudicotyledons</taxon>
        <taxon>Gunneridae</taxon>
        <taxon>Pentapetalae</taxon>
        <taxon>rosids</taxon>
        <taxon>fabids</taxon>
        <taxon>Fabales</taxon>
        <taxon>Fabaceae</taxon>
        <taxon>Papilionoideae</taxon>
        <taxon>50 kb inversion clade</taxon>
        <taxon>genistoids sensu lato</taxon>
        <taxon>core genistoids</taxon>
        <taxon>Genisteae</taxon>
        <taxon>Lupinus</taxon>
    </lineage>
</organism>
<name>A0A6A4QKN4_LUPAL</name>
<sequence length="42" mass="4940">MASSPLFSFYLFDLAGCFDLKLPCTSNYFLWLIFYDGERICM</sequence>
<comment type="caution">
    <text evidence="1">The sequence shown here is derived from an EMBL/GenBank/DDBJ whole genome shotgun (WGS) entry which is preliminary data.</text>
</comment>
<accession>A0A6A4QKN4</accession>
<dbReference type="Proteomes" id="UP000447434">
    <property type="component" value="Chromosome 5"/>
</dbReference>
<reference evidence="2" key="1">
    <citation type="journal article" date="2020" name="Nat. Commun.">
        <title>Genome sequence of the cluster root forming white lupin.</title>
        <authorList>
            <person name="Hufnagel B."/>
            <person name="Marques A."/>
            <person name="Soriano A."/>
            <person name="Marques L."/>
            <person name="Divol F."/>
            <person name="Doumas P."/>
            <person name="Sallet E."/>
            <person name="Mancinotti D."/>
            <person name="Carrere S."/>
            <person name="Marande W."/>
            <person name="Arribat S."/>
            <person name="Keller J."/>
            <person name="Huneau C."/>
            <person name="Blein T."/>
            <person name="Aime D."/>
            <person name="Laguerre M."/>
            <person name="Taylor J."/>
            <person name="Schubert V."/>
            <person name="Nelson M."/>
            <person name="Geu-Flores F."/>
            <person name="Crespi M."/>
            <person name="Gallardo-Guerrero K."/>
            <person name="Delaux P.-M."/>
            <person name="Salse J."/>
            <person name="Berges H."/>
            <person name="Guyot R."/>
            <person name="Gouzy J."/>
            <person name="Peret B."/>
        </authorList>
    </citation>
    <scope>NUCLEOTIDE SEQUENCE [LARGE SCALE GENOMIC DNA]</scope>
    <source>
        <strain evidence="2">cv. Amiga</strain>
    </source>
</reference>
<keyword evidence="2" id="KW-1185">Reference proteome</keyword>
<evidence type="ECO:0000313" key="1">
    <source>
        <dbReference type="EMBL" id="KAE9613967.1"/>
    </source>
</evidence>
<proteinExistence type="predicted"/>
<dbReference type="EMBL" id="WOCE01000005">
    <property type="protein sequence ID" value="KAE9613967.1"/>
    <property type="molecule type" value="Genomic_DNA"/>
</dbReference>
<gene>
    <name evidence="1" type="ORF">Lalb_Chr05g0223021</name>
</gene>
<protein>
    <submittedName>
        <fullName evidence="1">Uncharacterized protein</fullName>
    </submittedName>
</protein>
<evidence type="ECO:0000313" key="2">
    <source>
        <dbReference type="Proteomes" id="UP000447434"/>
    </source>
</evidence>